<name>A0A7Y9ZC18_9MICO</name>
<dbReference type="RefSeq" id="WP_152649588.1">
    <property type="nucleotide sequence ID" value="NZ_BBRC01000011.1"/>
</dbReference>
<protein>
    <recommendedName>
        <fullName evidence="3">HNH endonuclease</fullName>
    </recommendedName>
</protein>
<keyword evidence="2" id="KW-1185">Reference proteome</keyword>
<accession>A0A7Y9ZC18</accession>
<evidence type="ECO:0008006" key="3">
    <source>
        <dbReference type="Google" id="ProtNLM"/>
    </source>
</evidence>
<organism evidence="1 2">
    <name type="scientific">Demequina lutea</name>
    <dbReference type="NCBI Taxonomy" id="431489"/>
    <lineage>
        <taxon>Bacteria</taxon>
        <taxon>Bacillati</taxon>
        <taxon>Actinomycetota</taxon>
        <taxon>Actinomycetes</taxon>
        <taxon>Micrococcales</taxon>
        <taxon>Demequinaceae</taxon>
        <taxon>Demequina</taxon>
    </lineage>
</organism>
<proteinExistence type="predicted"/>
<dbReference type="EMBL" id="JACBZO010000001">
    <property type="protein sequence ID" value="NYI42619.1"/>
    <property type="molecule type" value="Genomic_DNA"/>
</dbReference>
<gene>
    <name evidence="1" type="ORF">BKA03_002738</name>
</gene>
<dbReference type="AlphaFoldDB" id="A0A7Y9ZC18"/>
<dbReference type="Proteomes" id="UP000547973">
    <property type="component" value="Unassembled WGS sequence"/>
</dbReference>
<reference evidence="1 2" key="1">
    <citation type="submission" date="2020-07" db="EMBL/GenBank/DDBJ databases">
        <title>Sequencing the genomes of 1000 actinobacteria strains.</title>
        <authorList>
            <person name="Klenk H.-P."/>
        </authorList>
    </citation>
    <scope>NUCLEOTIDE SEQUENCE [LARGE SCALE GENOMIC DNA]</scope>
    <source>
        <strain evidence="1 2">DSM 19970</strain>
    </source>
</reference>
<dbReference type="OrthoDB" id="3650427at2"/>
<evidence type="ECO:0000313" key="1">
    <source>
        <dbReference type="EMBL" id="NYI42619.1"/>
    </source>
</evidence>
<evidence type="ECO:0000313" key="2">
    <source>
        <dbReference type="Proteomes" id="UP000547973"/>
    </source>
</evidence>
<comment type="caution">
    <text evidence="1">The sequence shown here is derived from an EMBL/GenBank/DDBJ whole genome shotgun (WGS) entry which is preliminary data.</text>
</comment>
<sequence>MSSTTSEPPTEVATDTDQIDEAAVRRYWWVSQSRNFNKVFNLGLLWTCRDRNGIWDAQREAITRLQPNDIVIHHANSTIRAVSLVTSHPWECRRPANYAARPGEGDWGLRVDLAPLRSDASMPRARFAEIIGYGPGTSTPLDKNGVAKHAYIARLDAAVARTLLRAMGVTVDAIWEPEPQGYAASGPVADPTDRAAMVKVRVEQGTLRGGLLNGRLEAPCDLCGRTLPKELLVAAHIAPRASLSDAERREFSKVAMLACVLGCDALFELGYVEVDSSGVIVEGLRPKTAAIQTATAALLGNKCGAFSSDTAAGFDSRRRERLVPLAG</sequence>